<keyword evidence="1" id="KW-0816">Tricarboxylic acid cycle</keyword>
<dbReference type="Proteomes" id="UP000239480">
    <property type="component" value="Unassembled WGS sequence"/>
</dbReference>
<dbReference type="PANTHER" id="PTHR42793">
    <property type="entry name" value="COA BINDING DOMAIN CONTAINING PROTEIN"/>
    <property type="match status" value="1"/>
</dbReference>
<dbReference type="InterPro" id="IPR016102">
    <property type="entry name" value="Succinyl-CoA_synth-like"/>
</dbReference>
<comment type="caution">
    <text evidence="3">The sequence shown here is derived from an EMBL/GenBank/DDBJ whole genome shotgun (WGS) entry which is preliminary data.</text>
</comment>
<protein>
    <submittedName>
        <fullName evidence="3">Acyl-CoA synthetase (NDP forming)</fullName>
    </submittedName>
</protein>
<evidence type="ECO:0000313" key="4">
    <source>
        <dbReference type="Proteomes" id="UP000239480"/>
    </source>
</evidence>
<evidence type="ECO:0000256" key="1">
    <source>
        <dbReference type="ARBA" id="ARBA00022532"/>
    </source>
</evidence>
<dbReference type="SUPFAM" id="SSF52210">
    <property type="entry name" value="Succinyl-CoA synthetase domains"/>
    <property type="match status" value="2"/>
</dbReference>
<accession>A0A2T0RRM3</accession>
<dbReference type="Gene3D" id="3.30.1490.20">
    <property type="entry name" value="ATP-grasp fold, A domain"/>
    <property type="match status" value="1"/>
</dbReference>
<dbReference type="SUPFAM" id="SSF51735">
    <property type="entry name" value="NAD(P)-binding Rossmann-fold domains"/>
    <property type="match status" value="1"/>
</dbReference>
<dbReference type="GO" id="GO:0005524">
    <property type="term" value="F:ATP binding"/>
    <property type="evidence" value="ECO:0007669"/>
    <property type="project" value="InterPro"/>
</dbReference>
<name>A0A2T0RRM3_9RHOB</name>
<proteinExistence type="predicted"/>
<organism evidence="3 4">
    <name type="scientific">Aliiruegeria haliotis</name>
    <dbReference type="NCBI Taxonomy" id="1280846"/>
    <lineage>
        <taxon>Bacteria</taxon>
        <taxon>Pseudomonadati</taxon>
        <taxon>Pseudomonadota</taxon>
        <taxon>Alphaproteobacteria</taxon>
        <taxon>Rhodobacterales</taxon>
        <taxon>Roseobacteraceae</taxon>
        <taxon>Aliiruegeria</taxon>
    </lineage>
</organism>
<dbReference type="Pfam" id="PF13607">
    <property type="entry name" value="Succ_CoA_lig"/>
    <property type="match status" value="1"/>
</dbReference>
<dbReference type="InterPro" id="IPR032875">
    <property type="entry name" value="Succ_CoA_lig_flav_dom"/>
</dbReference>
<dbReference type="AlphaFoldDB" id="A0A2T0RRM3"/>
<dbReference type="FunFam" id="3.40.50.261:FF:000021">
    <property type="entry name" value="Acetyl-CoA synthetase, putative"/>
    <property type="match status" value="1"/>
</dbReference>
<dbReference type="OrthoDB" id="9807426at2"/>
<keyword evidence="4" id="KW-1185">Reference proteome</keyword>
<feature type="domain" description="CoA-binding" evidence="2">
    <location>
        <begin position="8"/>
        <end position="99"/>
    </location>
</feature>
<dbReference type="GO" id="GO:0006099">
    <property type="term" value="P:tricarboxylic acid cycle"/>
    <property type="evidence" value="ECO:0007669"/>
    <property type="project" value="UniProtKB-KW"/>
</dbReference>
<dbReference type="SUPFAM" id="SSF56059">
    <property type="entry name" value="Glutathione synthetase ATP-binding domain-like"/>
    <property type="match status" value="1"/>
</dbReference>
<dbReference type="InterPro" id="IPR003781">
    <property type="entry name" value="CoA-bd"/>
</dbReference>
<dbReference type="InterPro" id="IPR013815">
    <property type="entry name" value="ATP_grasp_subdomain_1"/>
</dbReference>
<dbReference type="Gene3D" id="3.40.50.720">
    <property type="entry name" value="NAD(P)-binding Rossmann-like Domain"/>
    <property type="match status" value="1"/>
</dbReference>
<dbReference type="PANTHER" id="PTHR42793:SF4">
    <property type="entry name" value="BLL6376 PROTEIN"/>
    <property type="match status" value="1"/>
</dbReference>
<dbReference type="Gene3D" id="3.30.470.20">
    <property type="entry name" value="ATP-grasp fold, B domain"/>
    <property type="match status" value="1"/>
</dbReference>
<evidence type="ECO:0000313" key="3">
    <source>
        <dbReference type="EMBL" id="PRY23855.1"/>
    </source>
</evidence>
<evidence type="ECO:0000259" key="2">
    <source>
        <dbReference type="SMART" id="SM00881"/>
    </source>
</evidence>
<dbReference type="Pfam" id="PF13380">
    <property type="entry name" value="CoA_binding_2"/>
    <property type="match status" value="1"/>
</dbReference>
<dbReference type="SMART" id="SM00881">
    <property type="entry name" value="CoA_binding"/>
    <property type="match status" value="1"/>
</dbReference>
<sequence>MAGDLTRLLRPRSIAVVGGGSWCRHVVTQSRAIGFDGAIWPVHPSLSDIGGEPAYRSVIDLPAPPDAAFIGVNRIATIDIVSQLAVMGAGGAVCLASGFLEAQAESGDGAEMQRRLLDAAGTMRLIGPNCYGFLNLLDGAALWPDQHGSLRCDRGVAILTQSSNIALNVTMQQRGLPLAYVATIGNQAQTSLAELGAAMLEDPRVTALGLHIEGIDSIRAFEALAATAHGLGKPVVALKVGRSEQARAATISHTASIAGEAAGAEALLRRLGIGQVGSLPALLEVLKLLHVAGPLRSGRIGSLSCSGGEAGLIADAVVGYGLTFPALTEQQTEGLRDALGPMVALANPLDYHTYVWGDAPALTRAFRAMLDPGLAMVVLILDIPRRDRCDAHEWETTLRAMADAARGSGVPVAVAASLAENMPEDIAAMLIELGIVPFCGLAVAVEAMDVAAGLGMESPCSPAFLPTEAEWTRTLTESAAKARLAAAGLRVPAAARASTPKGAAICAETIGFPVALKGEGFAHKAEAGAVLLDLTTAQSVAEAARAMPCKSWLVEKMVTGPVAELLIGVVRDPAHGFVLTLAAGGTLTEVLDDSASLLVPASAEEVGSALRSLRIARVLDGYRGRPAANIDAIIAAVMGLQALVQQGAIEEIEINPLICTPEAAIAADALIRTGDTDD</sequence>
<dbReference type="Pfam" id="PF13549">
    <property type="entry name" value="ATP-grasp_5"/>
    <property type="match status" value="1"/>
</dbReference>
<dbReference type="EMBL" id="PVTD01000004">
    <property type="protein sequence ID" value="PRY23855.1"/>
    <property type="molecule type" value="Genomic_DNA"/>
</dbReference>
<dbReference type="RefSeq" id="WP_106205232.1">
    <property type="nucleotide sequence ID" value="NZ_PVTD01000004.1"/>
</dbReference>
<reference evidence="3 4" key="1">
    <citation type="submission" date="2018-03" db="EMBL/GenBank/DDBJ databases">
        <title>Genomic Encyclopedia of Archaeal and Bacterial Type Strains, Phase II (KMG-II): from individual species to whole genera.</title>
        <authorList>
            <person name="Goeker M."/>
        </authorList>
    </citation>
    <scope>NUCLEOTIDE SEQUENCE [LARGE SCALE GENOMIC DNA]</scope>
    <source>
        <strain evidence="3 4">DSM 29328</strain>
    </source>
</reference>
<dbReference type="Gene3D" id="3.40.50.261">
    <property type="entry name" value="Succinyl-CoA synthetase domains"/>
    <property type="match status" value="2"/>
</dbReference>
<dbReference type="InterPro" id="IPR036291">
    <property type="entry name" value="NAD(P)-bd_dom_sf"/>
</dbReference>
<gene>
    <name evidence="3" type="ORF">CLV78_104348</name>
</gene>